<dbReference type="VEuPathDB" id="TriTrypDB:TCDM_10911"/>
<feature type="transmembrane region" description="Helical" evidence="1">
    <location>
        <begin position="36"/>
        <end position="60"/>
    </location>
</feature>
<reference evidence="2 3" key="1">
    <citation type="journal article" date="2014" name="Genome Announc.">
        <title>Trypanosoma cruzi Clone Dm28c Draft Genome Sequence.</title>
        <authorList>
            <person name="Grisard E.C."/>
            <person name="Teixeira S.M."/>
            <person name="de Almeida L.G."/>
            <person name="Stoco P.H."/>
            <person name="Gerber A.L."/>
            <person name="Talavera-Lopez C."/>
            <person name="Lima O.C."/>
            <person name="Andersson B."/>
            <person name="de Vasconcelos A.T."/>
        </authorList>
    </citation>
    <scope>NUCLEOTIDE SEQUENCE [LARGE SCALE GENOMIC DNA]</scope>
    <source>
        <strain evidence="2 3">Dm28c</strain>
    </source>
</reference>
<sequence>MCGHTEGQTVERHVNIFLILFFGQNMYRQFLEQHGGWVLFVCVCDFSFSFPFFYSGVAVIEDDFFLFFLS</sequence>
<protein>
    <submittedName>
        <fullName evidence="2">Uncharacterized protein</fullName>
    </submittedName>
</protein>
<evidence type="ECO:0000256" key="1">
    <source>
        <dbReference type="SAM" id="Phobius"/>
    </source>
</evidence>
<evidence type="ECO:0000313" key="2">
    <source>
        <dbReference type="EMBL" id="ESS61506.1"/>
    </source>
</evidence>
<accession>V5D215</accession>
<dbReference type="Proteomes" id="UP000017861">
    <property type="component" value="Unassembled WGS sequence"/>
</dbReference>
<keyword evidence="1" id="KW-0812">Transmembrane</keyword>
<dbReference type="EMBL" id="AYLP01000279">
    <property type="protein sequence ID" value="ESS61506.1"/>
    <property type="molecule type" value="Genomic_DNA"/>
</dbReference>
<gene>
    <name evidence="2" type="ORF">TCDM_10911</name>
</gene>
<organism evidence="2 3">
    <name type="scientific">Trypanosoma cruzi Dm28c</name>
    <dbReference type="NCBI Taxonomy" id="1416333"/>
    <lineage>
        <taxon>Eukaryota</taxon>
        <taxon>Discoba</taxon>
        <taxon>Euglenozoa</taxon>
        <taxon>Kinetoplastea</taxon>
        <taxon>Metakinetoplastina</taxon>
        <taxon>Trypanosomatida</taxon>
        <taxon>Trypanosomatidae</taxon>
        <taxon>Trypanosoma</taxon>
        <taxon>Schizotrypanum</taxon>
    </lineage>
</organism>
<name>V5D215_TRYCR</name>
<proteinExistence type="predicted"/>
<dbReference type="AlphaFoldDB" id="V5D215"/>
<evidence type="ECO:0000313" key="3">
    <source>
        <dbReference type="Proteomes" id="UP000017861"/>
    </source>
</evidence>
<keyword evidence="1" id="KW-0472">Membrane</keyword>
<keyword evidence="1" id="KW-1133">Transmembrane helix</keyword>
<comment type="caution">
    <text evidence="2">The sequence shown here is derived from an EMBL/GenBank/DDBJ whole genome shotgun (WGS) entry which is preliminary data.</text>
</comment>